<accession>A0A9P8KWT3</accession>
<dbReference type="AlphaFoldDB" id="A0A9P8KWT3"/>
<dbReference type="EMBL" id="JAGHQL010000246">
    <property type="protein sequence ID" value="KAH0536011.1"/>
    <property type="molecule type" value="Genomic_DNA"/>
</dbReference>
<proteinExistence type="predicted"/>
<comment type="caution">
    <text evidence="2">The sequence shown here is derived from an EMBL/GenBank/DDBJ whole genome shotgun (WGS) entry which is preliminary data.</text>
</comment>
<keyword evidence="3" id="KW-1185">Reference proteome</keyword>
<organism evidence="2 3">
    <name type="scientific">Glutinoglossum americanum</name>
    <dbReference type="NCBI Taxonomy" id="1670608"/>
    <lineage>
        <taxon>Eukaryota</taxon>
        <taxon>Fungi</taxon>
        <taxon>Dikarya</taxon>
        <taxon>Ascomycota</taxon>
        <taxon>Pezizomycotina</taxon>
        <taxon>Geoglossomycetes</taxon>
        <taxon>Geoglossales</taxon>
        <taxon>Geoglossaceae</taxon>
        <taxon>Glutinoglossum</taxon>
    </lineage>
</organism>
<reference evidence="2" key="1">
    <citation type="submission" date="2021-03" db="EMBL/GenBank/DDBJ databases">
        <title>Comparative genomics and phylogenomic investigation of the class Geoglossomycetes provide insights into ecological specialization and systematics.</title>
        <authorList>
            <person name="Melie T."/>
            <person name="Pirro S."/>
            <person name="Miller A.N."/>
            <person name="Quandt A."/>
        </authorList>
    </citation>
    <scope>NUCLEOTIDE SEQUENCE</scope>
    <source>
        <strain evidence="2">GBOQ0MN5Z8</strain>
    </source>
</reference>
<sequence length="434" mass="50444">MSTARSLWPLLEHSRGIRPSEHARLELMKWTGTLPTHDGRRRSRRDYPQPSSPEITQRKDGYSDTSLRLERLLTGKDDVRTYTNTLASMLENPEVLPSPDLWKEGDLDARIDFFGHVVEYFSQRPEHTVREFSRDNRAMLIAKSFGLADAANFSDFKRLVLTSLSLWTMLAKLFHYETVDRMLEEKFPSLTDGEREDQRKIGNFSLLDLVAHGELLSRDTKQGNNGRPGNKDQEARCCNCGNFVLPKYLRSSHGLDSITTERVHRTQVPVRELNAEILAAVGKLQIDWTKDVGEHLELKDPEGDNPRLSVFQMPSKFDLEPNRGTPEWLLMNGSNPPVPLQYTLDVLHSYPLLFGYDNSTRKFFKQEARRWKLEDTRLPVKCLSGKFRVWRKEDFPYLWPKVVKLDDYLASIQPEGLMEVLRDRRDQNRKWTLQ</sequence>
<evidence type="ECO:0000256" key="1">
    <source>
        <dbReference type="SAM" id="MobiDB-lite"/>
    </source>
</evidence>
<name>A0A9P8KWT3_9PEZI</name>
<protein>
    <submittedName>
        <fullName evidence="2">Uncharacterized protein</fullName>
    </submittedName>
</protein>
<gene>
    <name evidence="2" type="ORF">FGG08_007094</name>
</gene>
<evidence type="ECO:0000313" key="3">
    <source>
        <dbReference type="Proteomes" id="UP000698800"/>
    </source>
</evidence>
<dbReference type="Proteomes" id="UP000698800">
    <property type="component" value="Unassembled WGS sequence"/>
</dbReference>
<feature type="region of interest" description="Disordered" evidence="1">
    <location>
        <begin position="33"/>
        <end position="63"/>
    </location>
</feature>
<evidence type="ECO:0000313" key="2">
    <source>
        <dbReference type="EMBL" id="KAH0536011.1"/>
    </source>
</evidence>
<dbReference type="OrthoDB" id="5428890at2759"/>